<name>A0A392PBH2_9FABA</name>
<dbReference type="AlphaFoldDB" id="A0A392PBH2"/>
<feature type="non-terminal residue" evidence="2">
    <location>
        <position position="1"/>
    </location>
</feature>
<keyword evidence="1" id="KW-0472">Membrane</keyword>
<feature type="transmembrane region" description="Helical" evidence="1">
    <location>
        <begin position="21"/>
        <end position="36"/>
    </location>
</feature>
<proteinExistence type="predicted"/>
<evidence type="ECO:0000313" key="2">
    <source>
        <dbReference type="EMBL" id="MCI08225.1"/>
    </source>
</evidence>
<dbReference type="Proteomes" id="UP000265520">
    <property type="component" value="Unassembled WGS sequence"/>
</dbReference>
<organism evidence="2 3">
    <name type="scientific">Trifolium medium</name>
    <dbReference type="NCBI Taxonomy" id="97028"/>
    <lineage>
        <taxon>Eukaryota</taxon>
        <taxon>Viridiplantae</taxon>
        <taxon>Streptophyta</taxon>
        <taxon>Embryophyta</taxon>
        <taxon>Tracheophyta</taxon>
        <taxon>Spermatophyta</taxon>
        <taxon>Magnoliopsida</taxon>
        <taxon>eudicotyledons</taxon>
        <taxon>Gunneridae</taxon>
        <taxon>Pentapetalae</taxon>
        <taxon>rosids</taxon>
        <taxon>fabids</taxon>
        <taxon>Fabales</taxon>
        <taxon>Fabaceae</taxon>
        <taxon>Papilionoideae</taxon>
        <taxon>50 kb inversion clade</taxon>
        <taxon>NPAAA clade</taxon>
        <taxon>Hologalegina</taxon>
        <taxon>IRL clade</taxon>
        <taxon>Trifolieae</taxon>
        <taxon>Trifolium</taxon>
    </lineage>
</organism>
<keyword evidence="3" id="KW-1185">Reference proteome</keyword>
<evidence type="ECO:0000256" key="1">
    <source>
        <dbReference type="SAM" id="Phobius"/>
    </source>
</evidence>
<reference evidence="2 3" key="1">
    <citation type="journal article" date="2018" name="Front. Plant Sci.">
        <title>Red Clover (Trifolium pratense) and Zigzag Clover (T. medium) - A Picture of Genomic Similarities and Differences.</title>
        <authorList>
            <person name="Dluhosova J."/>
            <person name="Istvanek J."/>
            <person name="Nedelnik J."/>
            <person name="Repkova J."/>
        </authorList>
    </citation>
    <scope>NUCLEOTIDE SEQUENCE [LARGE SCALE GENOMIC DNA]</scope>
    <source>
        <strain evidence="3">cv. 10/8</strain>
        <tissue evidence="2">Leaf</tissue>
    </source>
</reference>
<accession>A0A392PBH2</accession>
<dbReference type="EMBL" id="LXQA010068222">
    <property type="protein sequence ID" value="MCI08225.1"/>
    <property type="molecule type" value="Genomic_DNA"/>
</dbReference>
<keyword evidence="1" id="KW-0812">Transmembrane</keyword>
<keyword evidence="1" id="KW-1133">Transmembrane helix</keyword>
<protein>
    <submittedName>
        <fullName evidence="2">Uncharacterized protein</fullName>
    </submittedName>
</protein>
<sequence length="37" mass="4141">GRDVTKKLGRGGRWIEVEKRVVCLGGGMVMWMLFFAG</sequence>
<comment type="caution">
    <text evidence="2">The sequence shown here is derived from an EMBL/GenBank/DDBJ whole genome shotgun (WGS) entry which is preliminary data.</text>
</comment>
<evidence type="ECO:0000313" key="3">
    <source>
        <dbReference type="Proteomes" id="UP000265520"/>
    </source>
</evidence>